<protein>
    <recommendedName>
        <fullName evidence="4">LysM domain-containing protein</fullName>
    </recommendedName>
</protein>
<gene>
    <name evidence="2" type="ORF">Pla133_39860</name>
</gene>
<sequence length="196" mass="21248">MLRAALLFVLSLAVGGLLWIEWTRGSLPFGELPWARVEAIGPSEDQSLQIEEKLPGPDWGRVVVRASTGRPLVPVESETQALPVDGSSPAGQPSPAKLDEGPVAPLWSSGDSSNGDESFEEAPPAWIPPQQAQDVDKAVPDGSSLSKVVYNHYGHVNDKLVRQIADYNGVDDPDHVRAGQVLRLPPLERLERLERP</sequence>
<proteinExistence type="predicted"/>
<dbReference type="EMBL" id="CP036287">
    <property type="protein sequence ID" value="QDU68876.1"/>
    <property type="molecule type" value="Genomic_DNA"/>
</dbReference>
<evidence type="ECO:0000256" key="1">
    <source>
        <dbReference type="SAM" id="MobiDB-lite"/>
    </source>
</evidence>
<name>A0A518BPJ3_9BACT</name>
<keyword evidence="3" id="KW-1185">Reference proteome</keyword>
<reference evidence="2 3" key="1">
    <citation type="submission" date="2019-02" db="EMBL/GenBank/DDBJ databases">
        <title>Deep-cultivation of Planctomycetes and their phenomic and genomic characterization uncovers novel biology.</title>
        <authorList>
            <person name="Wiegand S."/>
            <person name="Jogler M."/>
            <person name="Boedeker C."/>
            <person name="Pinto D."/>
            <person name="Vollmers J."/>
            <person name="Rivas-Marin E."/>
            <person name="Kohn T."/>
            <person name="Peeters S.H."/>
            <person name="Heuer A."/>
            <person name="Rast P."/>
            <person name="Oberbeckmann S."/>
            <person name="Bunk B."/>
            <person name="Jeske O."/>
            <person name="Meyerdierks A."/>
            <person name="Storesund J.E."/>
            <person name="Kallscheuer N."/>
            <person name="Luecker S."/>
            <person name="Lage O.M."/>
            <person name="Pohl T."/>
            <person name="Merkel B.J."/>
            <person name="Hornburger P."/>
            <person name="Mueller R.-W."/>
            <person name="Bruemmer F."/>
            <person name="Labrenz M."/>
            <person name="Spormann A.M."/>
            <person name="Op den Camp H."/>
            <person name="Overmann J."/>
            <person name="Amann R."/>
            <person name="Jetten M.S.M."/>
            <person name="Mascher T."/>
            <person name="Medema M.H."/>
            <person name="Devos D.P."/>
            <person name="Kaster A.-K."/>
            <person name="Ovreas L."/>
            <person name="Rohde M."/>
            <person name="Galperin M.Y."/>
            <person name="Jogler C."/>
        </authorList>
    </citation>
    <scope>NUCLEOTIDE SEQUENCE [LARGE SCALE GENOMIC DNA]</scope>
    <source>
        <strain evidence="2 3">Pla133</strain>
    </source>
</reference>
<evidence type="ECO:0000313" key="3">
    <source>
        <dbReference type="Proteomes" id="UP000316921"/>
    </source>
</evidence>
<feature type="region of interest" description="Disordered" evidence="1">
    <location>
        <begin position="74"/>
        <end position="125"/>
    </location>
</feature>
<dbReference type="AlphaFoldDB" id="A0A518BPJ3"/>
<accession>A0A518BPJ3</accession>
<evidence type="ECO:0008006" key="4">
    <source>
        <dbReference type="Google" id="ProtNLM"/>
    </source>
</evidence>
<dbReference type="RefSeq" id="WP_145068262.1">
    <property type="nucleotide sequence ID" value="NZ_CP036287.1"/>
</dbReference>
<dbReference type="Proteomes" id="UP000316921">
    <property type="component" value="Chromosome"/>
</dbReference>
<dbReference type="Gene3D" id="3.10.350.10">
    <property type="entry name" value="LysM domain"/>
    <property type="match status" value="1"/>
</dbReference>
<dbReference type="KEGG" id="pbap:Pla133_39860"/>
<dbReference type="InterPro" id="IPR036779">
    <property type="entry name" value="LysM_dom_sf"/>
</dbReference>
<organism evidence="2 3">
    <name type="scientific">Engelhardtia mirabilis</name>
    <dbReference type="NCBI Taxonomy" id="2528011"/>
    <lineage>
        <taxon>Bacteria</taxon>
        <taxon>Pseudomonadati</taxon>
        <taxon>Planctomycetota</taxon>
        <taxon>Planctomycetia</taxon>
        <taxon>Planctomycetia incertae sedis</taxon>
        <taxon>Engelhardtia</taxon>
    </lineage>
</organism>
<evidence type="ECO:0000313" key="2">
    <source>
        <dbReference type="EMBL" id="QDU68876.1"/>
    </source>
</evidence>